<dbReference type="SUPFAM" id="SSF55785">
    <property type="entry name" value="PYP-like sensor domain (PAS domain)"/>
    <property type="match status" value="1"/>
</dbReference>
<evidence type="ECO:0000256" key="3">
    <source>
        <dbReference type="ARBA" id="ARBA00012438"/>
    </source>
</evidence>
<reference evidence="14" key="1">
    <citation type="journal article" date="2008" name="PLoS ONE">
        <title>Survival in nuclear waste, extreme resistance, and potential applications gleaned from the genome sequence of Kineococcus radiotolerans SRS30216.</title>
        <authorList>
            <person name="Bagwell C.E."/>
            <person name="Bhat S."/>
            <person name="Hawkins G.M."/>
            <person name="Smith B.W."/>
            <person name="Biswas T."/>
            <person name="Hoover T.R."/>
            <person name="Saunders E."/>
            <person name="Han C.S."/>
            <person name="Tsodikov O.V."/>
            <person name="Shimkets L.J."/>
        </authorList>
    </citation>
    <scope>NUCLEOTIDE SEQUENCE [LARGE SCALE GENOMIC DNA]</scope>
    <source>
        <strain evidence="14">ATCC BAA-149 / DSM 14245 / SRS30216</strain>
    </source>
</reference>
<dbReference type="OrthoDB" id="9806130at2"/>
<dbReference type="InterPro" id="IPR036890">
    <property type="entry name" value="HATPase_C_sf"/>
</dbReference>
<dbReference type="CDD" id="cd00130">
    <property type="entry name" value="PAS"/>
    <property type="match status" value="1"/>
</dbReference>
<comment type="catalytic activity">
    <reaction evidence="1">
        <text>ATP + protein L-histidine = ADP + protein N-phospho-L-histidine.</text>
        <dbReference type="EC" id="2.7.13.3"/>
    </reaction>
</comment>
<keyword evidence="4" id="KW-0597">Phosphoprotein</keyword>
<dbReference type="InterPro" id="IPR035965">
    <property type="entry name" value="PAS-like_dom_sf"/>
</dbReference>
<dbReference type="PROSITE" id="PS50113">
    <property type="entry name" value="PAC"/>
    <property type="match status" value="1"/>
</dbReference>
<evidence type="ECO:0000256" key="7">
    <source>
        <dbReference type="ARBA" id="ARBA00023012"/>
    </source>
</evidence>
<dbReference type="PROSITE" id="PS50112">
    <property type="entry name" value="PAS"/>
    <property type="match status" value="1"/>
</dbReference>
<dbReference type="GO" id="GO:0007234">
    <property type="term" value="P:osmosensory signaling via phosphorelay pathway"/>
    <property type="evidence" value="ECO:0007669"/>
    <property type="project" value="TreeGrafter"/>
</dbReference>
<dbReference type="Proteomes" id="UP000001116">
    <property type="component" value="Chromosome"/>
</dbReference>
<proteinExistence type="predicted"/>
<dbReference type="InterPro" id="IPR005467">
    <property type="entry name" value="His_kinase_dom"/>
</dbReference>
<dbReference type="InterPro" id="IPR036097">
    <property type="entry name" value="HisK_dim/P_sf"/>
</dbReference>
<evidence type="ECO:0000256" key="2">
    <source>
        <dbReference type="ARBA" id="ARBA00004236"/>
    </source>
</evidence>
<dbReference type="SMART" id="SM00387">
    <property type="entry name" value="HATPase_c"/>
    <property type="match status" value="1"/>
</dbReference>
<dbReference type="eggNOG" id="COG4251">
    <property type="taxonomic scope" value="Bacteria"/>
</dbReference>
<sequence>MTRPAVVDPRARDPRAAAAPAEAARLAALRAHDLPAAAADPELDALVRVAAALVGVPTATLDLLDATRQHRVAAVGAARGGSERAESLGARDLDDPRVVHVPDARRDPRYATSAWVDGRLGEVVFHAAAPLVTAEGHRLGSLCVGDVAPRELSADQLERLRDLAGVATALLGRHRRTGEQQRLLDEVEEQRALAELTLGELQAREELTQALLDSLEVGVVACDADGALTAFNPAARRFHGMDAGSGPPPAGSAPTHVLYDADGRTPLEAGRVPLRRALAEGSVRDAEVVIAPRDGDPVRVLVTGRALHDDEGRVLGAVVAMQDITADRARIAALEQAGEQLRHQGGELAAAVAELRRSNEELVHLAAVASHDLASPLTAVLGYLELVLDVHGEALGGQGREWMATAVRAALRMQGLIEAVLDHARAGSTGFSVRPVLLPDVLAHVVEDLGPAADDADIAFEPIATGTGGGAGGACAGTGVEVETRADPVLLRQLLQNLVGNAVRYRSPLRPCRVRVSTRPLPGGGWELLVADNGRGIPAGQREQVFAMFAVAPLGEERPGGTPAARPGHGIGLATCLRIVERHGGRIRAEETPGGGATLRCTFPAARPAGAHPSAGPSLS</sequence>
<dbReference type="SMART" id="SM00388">
    <property type="entry name" value="HisKA"/>
    <property type="match status" value="1"/>
</dbReference>
<dbReference type="SUPFAM" id="SSF55781">
    <property type="entry name" value="GAF domain-like"/>
    <property type="match status" value="1"/>
</dbReference>
<comment type="subcellular location">
    <subcellularLocation>
        <location evidence="2">Cell membrane</location>
    </subcellularLocation>
</comment>
<dbReference type="PANTHER" id="PTHR42878:SF15">
    <property type="entry name" value="BACTERIOPHYTOCHROME"/>
    <property type="match status" value="1"/>
</dbReference>
<dbReference type="KEGG" id="kra:Krad_1671"/>
<dbReference type="SUPFAM" id="SSF47384">
    <property type="entry name" value="Homodimeric domain of signal transducing histidine kinase"/>
    <property type="match status" value="1"/>
</dbReference>
<dbReference type="PROSITE" id="PS50109">
    <property type="entry name" value="HIS_KIN"/>
    <property type="match status" value="1"/>
</dbReference>
<dbReference type="PANTHER" id="PTHR42878">
    <property type="entry name" value="TWO-COMPONENT HISTIDINE KINASE"/>
    <property type="match status" value="1"/>
</dbReference>
<keyword evidence="7" id="KW-0902">Two-component regulatory system</keyword>
<dbReference type="GO" id="GO:0000156">
    <property type="term" value="F:phosphorelay response regulator activity"/>
    <property type="evidence" value="ECO:0007669"/>
    <property type="project" value="TreeGrafter"/>
</dbReference>
<evidence type="ECO:0000256" key="5">
    <source>
        <dbReference type="ARBA" id="ARBA00022679"/>
    </source>
</evidence>
<dbReference type="Pfam" id="PF08448">
    <property type="entry name" value="PAS_4"/>
    <property type="match status" value="1"/>
</dbReference>
<dbReference type="InterPro" id="IPR000014">
    <property type="entry name" value="PAS"/>
</dbReference>
<dbReference type="AlphaFoldDB" id="A6W8L8"/>
<dbReference type="InterPro" id="IPR029016">
    <property type="entry name" value="GAF-like_dom_sf"/>
</dbReference>
<feature type="domain" description="PAS" evidence="11">
    <location>
        <begin position="204"/>
        <end position="241"/>
    </location>
</feature>
<dbReference type="InterPro" id="IPR003594">
    <property type="entry name" value="HATPase_dom"/>
</dbReference>
<dbReference type="Gene3D" id="3.30.565.10">
    <property type="entry name" value="Histidine kinase-like ATPase, C-terminal domain"/>
    <property type="match status" value="1"/>
</dbReference>
<dbReference type="InterPro" id="IPR003661">
    <property type="entry name" value="HisK_dim/P_dom"/>
</dbReference>
<evidence type="ECO:0000256" key="8">
    <source>
        <dbReference type="ARBA" id="ARBA00023136"/>
    </source>
</evidence>
<dbReference type="EC" id="2.7.13.3" evidence="3"/>
<dbReference type="RefSeq" id="WP_011981704.1">
    <property type="nucleotide sequence ID" value="NC_009664.2"/>
</dbReference>
<dbReference type="PRINTS" id="PR00344">
    <property type="entry name" value="BCTRLSENSOR"/>
</dbReference>
<keyword evidence="14" id="KW-1185">Reference proteome</keyword>
<evidence type="ECO:0000259" key="10">
    <source>
        <dbReference type="PROSITE" id="PS50109"/>
    </source>
</evidence>
<dbReference type="InterPro" id="IPR013656">
    <property type="entry name" value="PAS_4"/>
</dbReference>
<evidence type="ECO:0000313" key="13">
    <source>
        <dbReference type="EMBL" id="ABS03157.1"/>
    </source>
</evidence>
<dbReference type="Gene3D" id="3.30.450.40">
    <property type="match status" value="1"/>
</dbReference>
<evidence type="ECO:0000259" key="11">
    <source>
        <dbReference type="PROSITE" id="PS50112"/>
    </source>
</evidence>
<dbReference type="Gene3D" id="3.30.450.20">
    <property type="entry name" value="PAS domain"/>
    <property type="match status" value="1"/>
</dbReference>
<dbReference type="GO" id="GO:0030295">
    <property type="term" value="F:protein kinase activator activity"/>
    <property type="evidence" value="ECO:0007669"/>
    <property type="project" value="TreeGrafter"/>
</dbReference>
<dbReference type="InterPro" id="IPR000700">
    <property type="entry name" value="PAS-assoc_C"/>
</dbReference>
<dbReference type="Pfam" id="PF00512">
    <property type="entry name" value="HisKA"/>
    <property type="match status" value="1"/>
</dbReference>
<keyword evidence="8" id="KW-0472">Membrane</keyword>
<dbReference type="InterPro" id="IPR050351">
    <property type="entry name" value="BphY/WalK/GraS-like"/>
</dbReference>
<evidence type="ECO:0000313" key="14">
    <source>
        <dbReference type="Proteomes" id="UP000001116"/>
    </source>
</evidence>
<dbReference type="STRING" id="266940.Krad_1671"/>
<dbReference type="CDD" id="cd00082">
    <property type="entry name" value="HisKA"/>
    <property type="match status" value="1"/>
</dbReference>
<dbReference type="Pfam" id="PF02518">
    <property type="entry name" value="HATPase_c"/>
    <property type="match status" value="1"/>
</dbReference>
<dbReference type="SUPFAM" id="SSF55874">
    <property type="entry name" value="ATPase domain of HSP90 chaperone/DNA topoisomerase II/histidine kinase"/>
    <property type="match status" value="1"/>
</dbReference>
<accession>A6W8L8</accession>
<dbReference type="GO" id="GO:0005886">
    <property type="term" value="C:plasma membrane"/>
    <property type="evidence" value="ECO:0007669"/>
    <property type="project" value="UniProtKB-SubCell"/>
</dbReference>
<name>A6W8L8_KINRD</name>
<keyword evidence="5" id="KW-0808">Transferase</keyword>
<keyword evidence="6 13" id="KW-0418">Kinase</keyword>
<dbReference type="GO" id="GO:0000155">
    <property type="term" value="F:phosphorelay sensor kinase activity"/>
    <property type="evidence" value="ECO:0007669"/>
    <property type="project" value="InterPro"/>
</dbReference>
<evidence type="ECO:0000256" key="9">
    <source>
        <dbReference type="ARBA" id="ARBA00039401"/>
    </source>
</evidence>
<dbReference type="EMBL" id="CP000750">
    <property type="protein sequence ID" value="ABS03157.1"/>
    <property type="molecule type" value="Genomic_DNA"/>
</dbReference>
<gene>
    <name evidence="13" type="ordered locus">Krad_1671</name>
</gene>
<protein>
    <recommendedName>
        <fullName evidence="9">Sensor-like histidine kinase SenX3</fullName>
        <ecNumber evidence="3">2.7.13.3</ecNumber>
    </recommendedName>
</protein>
<evidence type="ECO:0000259" key="12">
    <source>
        <dbReference type="PROSITE" id="PS50113"/>
    </source>
</evidence>
<dbReference type="InterPro" id="IPR004358">
    <property type="entry name" value="Sig_transdc_His_kin-like_C"/>
</dbReference>
<evidence type="ECO:0000256" key="6">
    <source>
        <dbReference type="ARBA" id="ARBA00022777"/>
    </source>
</evidence>
<feature type="domain" description="Histidine kinase" evidence="10">
    <location>
        <begin position="368"/>
        <end position="607"/>
    </location>
</feature>
<organism evidence="13 14">
    <name type="scientific">Kineococcus radiotolerans (strain ATCC BAA-149 / DSM 14245 / SRS30216)</name>
    <dbReference type="NCBI Taxonomy" id="266940"/>
    <lineage>
        <taxon>Bacteria</taxon>
        <taxon>Bacillati</taxon>
        <taxon>Actinomycetota</taxon>
        <taxon>Actinomycetes</taxon>
        <taxon>Kineosporiales</taxon>
        <taxon>Kineosporiaceae</taxon>
        <taxon>Kineococcus</taxon>
    </lineage>
</organism>
<dbReference type="Gene3D" id="1.10.287.130">
    <property type="match status" value="1"/>
</dbReference>
<evidence type="ECO:0000256" key="4">
    <source>
        <dbReference type="ARBA" id="ARBA00022553"/>
    </source>
</evidence>
<evidence type="ECO:0000256" key="1">
    <source>
        <dbReference type="ARBA" id="ARBA00000085"/>
    </source>
</evidence>
<dbReference type="HOGENOM" id="CLU_000445_114_44_11"/>
<feature type="domain" description="PAC" evidence="12">
    <location>
        <begin position="284"/>
        <end position="336"/>
    </location>
</feature>